<keyword evidence="1" id="KW-0808">Transferase</keyword>
<evidence type="ECO:0000313" key="2">
    <source>
        <dbReference type="Proteomes" id="UP000433652"/>
    </source>
</evidence>
<dbReference type="CDD" id="cd02440">
    <property type="entry name" value="AdoMet_MTases"/>
    <property type="match status" value="1"/>
</dbReference>
<dbReference type="GO" id="GO:0032259">
    <property type="term" value="P:methylation"/>
    <property type="evidence" value="ECO:0007669"/>
    <property type="project" value="UniProtKB-KW"/>
</dbReference>
<sequence>MSSLRYLLSPATRARIGAFRRKYDLHWPRRGSVSFGDLRCVSPISKSFGLDRGQAIDRYYIEAFLAANSARIAGRVLELGDPCYTQKFGGDRVTQSDVLHVVAGNPAATIIADLGDAPHIPDDSFDCIIFTQTLQMIYDMGATLRTLNRITKPGGSVLITTAGIAKVGRRLGRDDWGEYWRHTAQGLEAQVKEFFPGADADVVNYGNVLSACAFLQGLASDELEPFELDYVDEDFEVIIAARVIPR</sequence>
<dbReference type="AlphaFoldDB" id="A0A6I4SXI7"/>
<dbReference type="InterPro" id="IPR029063">
    <property type="entry name" value="SAM-dependent_MTases_sf"/>
</dbReference>
<organism evidence="1 2">
    <name type="scientific">Croceibacterium salegens</name>
    <dbReference type="NCBI Taxonomy" id="1737568"/>
    <lineage>
        <taxon>Bacteria</taxon>
        <taxon>Pseudomonadati</taxon>
        <taxon>Pseudomonadota</taxon>
        <taxon>Alphaproteobacteria</taxon>
        <taxon>Sphingomonadales</taxon>
        <taxon>Erythrobacteraceae</taxon>
        <taxon>Croceibacterium</taxon>
    </lineage>
</organism>
<dbReference type="EMBL" id="WTYM01000057">
    <property type="protein sequence ID" value="MXO60735.1"/>
    <property type="molecule type" value="Genomic_DNA"/>
</dbReference>
<keyword evidence="2" id="KW-1185">Reference proteome</keyword>
<evidence type="ECO:0000313" key="1">
    <source>
        <dbReference type="EMBL" id="MXO60735.1"/>
    </source>
</evidence>
<accession>A0A6I4SXI7</accession>
<reference evidence="1 2" key="1">
    <citation type="submission" date="2019-12" db="EMBL/GenBank/DDBJ databases">
        <title>Genomic-based taxomic classification of the family Erythrobacteraceae.</title>
        <authorList>
            <person name="Xu L."/>
        </authorList>
    </citation>
    <scope>NUCLEOTIDE SEQUENCE [LARGE SCALE GENOMIC DNA]</scope>
    <source>
        <strain evidence="1 2">MCCC 1K01500</strain>
    </source>
</reference>
<dbReference type="RefSeq" id="WP_159797147.1">
    <property type="nucleotide sequence ID" value="NZ_WTYM01000057.1"/>
</dbReference>
<name>A0A6I4SXI7_9SPHN</name>
<comment type="caution">
    <text evidence="1">The sequence shown here is derived from an EMBL/GenBank/DDBJ whole genome shotgun (WGS) entry which is preliminary data.</text>
</comment>
<keyword evidence="1" id="KW-0489">Methyltransferase</keyword>
<dbReference type="GO" id="GO:0008168">
    <property type="term" value="F:methyltransferase activity"/>
    <property type="evidence" value="ECO:0007669"/>
    <property type="project" value="UniProtKB-KW"/>
</dbReference>
<dbReference type="Proteomes" id="UP000433652">
    <property type="component" value="Unassembled WGS sequence"/>
</dbReference>
<dbReference type="Gene3D" id="3.40.50.150">
    <property type="entry name" value="Vaccinia Virus protein VP39"/>
    <property type="match status" value="1"/>
</dbReference>
<gene>
    <name evidence="1" type="ORF">GRI89_14425</name>
</gene>
<dbReference type="Pfam" id="PF13489">
    <property type="entry name" value="Methyltransf_23"/>
    <property type="match status" value="1"/>
</dbReference>
<protein>
    <submittedName>
        <fullName evidence="1">Methyltransferase domain-containing protein</fullName>
    </submittedName>
</protein>
<dbReference type="SUPFAM" id="SSF53335">
    <property type="entry name" value="S-adenosyl-L-methionine-dependent methyltransferases"/>
    <property type="match status" value="1"/>
</dbReference>
<dbReference type="OrthoDB" id="9807795at2"/>
<proteinExistence type="predicted"/>